<dbReference type="Gene3D" id="3.30.40.10">
    <property type="entry name" value="Zinc/RING finger domain, C3HC4 (zinc finger)"/>
    <property type="match status" value="1"/>
</dbReference>
<name>A0A4T0X3W3_9ASCO</name>
<evidence type="ECO:0000256" key="3">
    <source>
        <dbReference type="ARBA" id="ARBA00022833"/>
    </source>
</evidence>
<dbReference type="PANTHER" id="PTHR45931:SF3">
    <property type="entry name" value="RING ZINC FINGER-CONTAINING PROTEIN"/>
    <property type="match status" value="1"/>
</dbReference>
<evidence type="ECO:0000256" key="2">
    <source>
        <dbReference type="ARBA" id="ARBA00022771"/>
    </source>
</evidence>
<dbReference type="OrthoDB" id="8062037at2759"/>
<evidence type="ECO:0000313" key="8">
    <source>
        <dbReference type="Proteomes" id="UP000307173"/>
    </source>
</evidence>
<dbReference type="GO" id="GO:0005634">
    <property type="term" value="C:nucleus"/>
    <property type="evidence" value="ECO:0007669"/>
    <property type="project" value="TreeGrafter"/>
</dbReference>
<dbReference type="Pfam" id="PF13639">
    <property type="entry name" value="zf-RING_2"/>
    <property type="match status" value="1"/>
</dbReference>
<dbReference type="Proteomes" id="UP000307173">
    <property type="component" value="Unassembled WGS sequence"/>
</dbReference>
<sequence>MSTYEQEHNIQSTSPTPPPRQTLQRVLDAFLTSTPLNDSVTPQMLSMLESLTSANTDTTKGVDQSFLDSLDRVSVKTLNSDDSCPICTNEYLSDKYPLVVELPCPGRHRFDLECIAPWLRANTTCPLCRADVTKKVEIMVEDDDEEEEDDDDQWGMYG</sequence>
<dbReference type="InterPro" id="IPR013083">
    <property type="entry name" value="Znf_RING/FYVE/PHD"/>
</dbReference>
<dbReference type="GO" id="GO:0008270">
    <property type="term" value="F:zinc ion binding"/>
    <property type="evidence" value="ECO:0007669"/>
    <property type="project" value="UniProtKB-KW"/>
</dbReference>
<keyword evidence="2 4" id="KW-0863">Zinc-finger</keyword>
<keyword evidence="8" id="KW-1185">Reference proteome</keyword>
<dbReference type="STRING" id="52247.A0A4T0X3W3"/>
<evidence type="ECO:0000313" key="7">
    <source>
        <dbReference type="EMBL" id="TID29562.1"/>
    </source>
</evidence>
<dbReference type="InterPro" id="IPR051834">
    <property type="entry name" value="RING_finger_E3_ligase"/>
</dbReference>
<evidence type="ECO:0000256" key="1">
    <source>
        <dbReference type="ARBA" id="ARBA00022723"/>
    </source>
</evidence>
<evidence type="ECO:0000256" key="4">
    <source>
        <dbReference type="PROSITE-ProRule" id="PRU00175"/>
    </source>
</evidence>
<dbReference type="PANTHER" id="PTHR45931">
    <property type="entry name" value="SI:CH211-59O9.10"/>
    <property type="match status" value="1"/>
</dbReference>
<reference evidence="7 8" key="1">
    <citation type="journal article" date="2019" name="Front. Genet.">
        <title>Whole-Genome Sequencing of the Opportunistic Yeast Pathogen Candida inconspicua Uncovers Its Hybrid Origin.</title>
        <authorList>
            <person name="Mixao V."/>
            <person name="Hansen A.P."/>
            <person name="Saus E."/>
            <person name="Boekhout T."/>
            <person name="Lass-Florl C."/>
            <person name="Gabaldon T."/>
        </authorList>
    </citation>
    <scope>NUCLEOTIDE SEQUENCE [LARGE SCALE GENOMIC DNA]</scope>
    <source>
        <strain evidence="7 8">CBS 180</strain>
    </source>
</reference>
<dbReference type="GO" id="GO:0006511">
    <property type="term" value="P:ubiquitin-dependent protein catabolic process"/>
    <property type="evidence" value="ECO:0007669"/>
    <property type="project" value="TreeGrafter"/>
</dbReference>
<dbReference type="AlphaFoldDB" id="A0A4T0X3W3"/>
<evidence type="ECO:0000256" key="5">
    <source>
        <dbReference type="SAM" id="MobiDB-lite"/>
    </source>
</evidence>
<protein>
    <recommendedName>
        <fullName evidence="6">RING-type domain-containing protein</fullName>
    </recommendedName>
</protein>
<organism evidence="7 8">
    <name type="scientific">Pichia inconspicua</name>
    <dbReference type="NCBI Taxonomy" id="52247"/>
    <lineage>
        <taxon>Eukaryota</taxon>
        <taxon>Fungi</taxon>
        <taxon>Dikarya</taxon>
        <taxon>Ascomycota</taxon>
        <taxon>Saccharomycotina</taxon>
        <taxon>Pichiomycetes</taxon>
        <taxon>Pichiales</taxon>
        <taxon>Pichiaceae</taxon>
        <taxon>Pichia</taxon>
    </lineage>
</organism>
<accession>A0A4T0X3W3</accession>
<dbReference type="EMBL" id="SELW01000283">
    <property type="protein sequence ID" value="TID29562.1"/>
    <property type="molecule type" value="Genomic_DNA"/>
</dbReference>
<keyword evidence="3" id="KW-0862">Zinc</keyword>
<proteinExistence type="predicted"/>
<dbReference type="InterPro" id="IPR001841">
    <property type="entry name" value="Znf_RING"/>
</dbReference>
<dbReference type="PROSITE" id="PS50089">
    <property type="entry name" value="ZF_RING_2"/>
    <property type="match status" value="1"/>
</dbReference>
<evidence type="ECO:0000259" key="6">
    <source>
        <dbReference type="PROSITE" id="PS50089"/>
    </source>
</evidence>
<comment type="caution">
    <text evidence="7">The sequence shown here is derived from an EMBL/GenBank/DDBJ whole genome shotgun (WGS) entry which is preliminary data.</text>
</comment>
<dbReference type="GO" id="GO:0061630">
    <property type="term" value="F:ubiquitin protein ligase activity"/>
    <property type="evidence" value="ECO:0007669"/>
    <property type="project" value="TreeGrafter"/>
</dbReference>
<feature type="domain" description="RING-type" evidence="6">
    <location>
        <begin position="84"/>
        <end position="129"/>
    </location>
</feature>
<dbReference type="SUPFAM" id="SSF57850">
    <property type="entry name" value="RING/U-box"/>
    <property type="match status" value="1"/>
</dbReference>
<keyword evidence="1" id="KW-0479">Metal-binding</keyword>
<feature type="region of interest" description="Disordered" evidence="5">
    <location>
        <begin position="1"/>
        <end position="21"/>
    </location>
</feature>
<gene>
    <name evidence="7" type="ORF">CANINC_001836</name>
</gene>